<dbReference type="KEGG" id="blac:94350193"/>
<reference evidence="7 8" key="1">
    <citation type="journal article" date="2021" name="Genome Biol.">
        <title>AFLAP: assembly-free linkage analysis pipeline using k-mers from genome sequencing data.</title>
        <authorList>
            <person name="Fletcher K."/>
            <person name="Zhang L."/>
            <person name="Gil J."/>
            <person name="Han R."/>
            <person name="Cavanaugh K."/>
            <person name="Michelmore R."/>
        </authorList>
    </citation>
    <scope>NUCLEOTIDE SEQUENCE [LARGE SCALE GENOMIC DNA]</scope>
    <source>
        <strain evidence="7 8">SF5</strain>
    </source>
</reference>
<dbReference type="GO" id="GO:0003677">
    <property type="term" value="F:DNA binding"/>
    <property type="evidence" value="ECO:0007669"/>
    <property type="project" value="UniProtKB-KW"/>
</dbReference>
<gene>
    <name evidence="7" type="ORF">CCR75_006452</name>
</gene>
<dbReference type="EMBL" id="SHOA02000007">
    <property type="protein sequence ID" value="TDH69711.1"/>
    <property type="molecule type" value="Genomic_DNA"/>
</dbReference>
<keyword evidence="8" id="KW-1185">Reference proteome</keyword>
<protein>
    <recommendedName>
        <fullName evidence="6">RWP-RK domain-containing protein</fullName>
    </recommendedName>
</protein>
<proteinExistence type="predicted"/>
<evidence type="ECO:0000313" key="8">
    <source>
        <dbReference type="Proteomes" id="UP000294530"/>
    </source>
</evidence>
<comment type="caution">
    <text evidence="7">The sequence shown here is derived from an EMBL/GenBank/DDBJ whole genome shotgun (WGS) entry which is preliminary data.</text>
</comment>
<keyword evidence="1" id="KW-0805">Transcription regulation</keyword>
<dbReference type="InterPro" id="IPR003035">
    <property type="entry name" value="RWP-RK_dom"/>
</dbReference>
<evidence type="ECO:0000256" key="4">
    <source>
        <dbReference type="ARBA" id="ARBA00023242"/>
    </source>
</evidence>
<evidence type="ECO:0000256" key="1">
    <source>
        <dbReference type="ARBA" id="ARBA00023015"/>
    </source>
</evidence>
<keyword evidence="2" id="KW-0238">DNA-binding</keyword>
<evidence type="ECO:0000259" key="6">
    <source>
        <dbReference type="PROSITE" id="PS51519"/>
    </source>
</evidence>
<dbReference type="AlphaFoldDB" id="A0A976FN88"/>
<dbReference type="OrthoDB" id="166779at2759"/>
<dbReference type="PROSITE" id="PS51519">
    <property type="entry name" value="RWP_RK"/>
    <property type="match status" value="1"/>
</dbReference>
<feature type="domain" description="RWP-RK" evidence="6">
    <location>
        <begin position="8"/>
        <end position="93"/>
    </location>
</feature>
<feature type="compositionally biased region" description="Pro residues" evidence="5">
    <location>
        <begin position="1"/>
        <end position="17"/>
    </location>
</feature>
<dbReference type="Proteomes" id="UP000294530">
    <property type="component" value="Unassembled WGS sequence"/>
</dbReference>
<evidence type="ECO:0000313" key="7">
    <source>
        <dbReference type="EMBL" id="TDH69711.1"/>
    </source>
</evidence>
<keyword evidence="3" id="KW-0804">Transcription</keyword>
<dbReference type="RefSeq" id="XP_067819210.1">
    <property type="nucleotide sequence ID" value="XM_067964522.1"/>
</dbReference>
<evidence type="ECO:0000256" key="2">
    <source>
        <dbReference type="ARBA" id="ARBA00023125"/>
    </source>
</evidence>
<organism evidence="7 8">
    <name type="scientific">Bremia lactucae</name>
    <name type="common">Lettuce downy mildew</name>
    <dbReference type="NCBI Taxonomy" id="4779"/>
    <lineage>
        <taxon>Eukaryota</taxon>
        <taxon>Sar</taxon>
        <taxon>Stramenopiles</taxon>
        <taxon>Oomycota</taxon>
        <taxon>Peronosporomycetes</taxon>
        <taxon>Peronosporales</taxon>
        <taxon>Peronosporaceae</taxon>
        <taxon>Bremia</taxon>
    </lineage>
</organism>
<feature type="region of interest" description="Disordered" evidence="5">
    <location>
        <begin position="1"/>
        <end position="21"/>
    </location>
</feature>
<dbReference type="Pfam" id="PF02042">
    <property type="entry name" value="RWP-RK"/>
    <property type="match status" value="1"/>
</dbReference>
<accession>A0A976FN88</accession>
<name>A0A976FN88_BRELC</name>
<sequence length="206" mass="23490">MTTSLPAPPATKTPPQPVRKSRRKFDFSIKVLQEYSHYRQDDAARLLGVAPITLKRNCQRLKYRWPYRSIKAKLRREGLTNQKQTTTKALAPWIRTAASLAPTAPELLLSLSNTKERYIKTGVIDATALTPSVPSYKARFLLANEPNKRLPPLSFLLRKPQVQSRYRSINYKSTYYSASFHPTAPKFPTKPQHRLLPLVDDCASNL</sequence>
<evidence type="ECO:0000256" key="5">
    <source>
        <dbReference type="SAM" id="MobiDB-lite"/>
    </source>
</evidence>
<dbReference type="GeneID" id="94350193"/>
<keyword evidence="4" id="KW-0539">Nucleus</keyword>
<evidence type="ECO:0000256" key="3">
    <source>
        <dbReference type="ARBA" id="ARBA00023163"/>
    </source>
</evidence>